<proteinExistence type="predicted"/>
<evidence type="ECO:0000313" key="1">
    <source>
        <dbReference type="EMBL" id="JAD65420.1"/>
    </source>
</evidence>
<reference evidence="1" key="1">
    <citation type="submission" date="2014-09" db="EMBL/GenBank/DDBJ databases">
        <authorList>
            <person name="Magalhaes I.L.F."/>
            <person name="Oliveira U."/>
            <person name="Santos F.R."/>
            <person name="Vidigal T.H.D.A."/>
            <person name="Brescovit A.D."/>
            <person name="Santos A.J."/>
        </authorList>
    </citation>
    <scope>NUCLEOTIDE SEQUENCE</scope>
    <source>
        <tissue evidence="1">Shoot tissue taken approximately 20 cm above the soil surface</tissue>
    </source>
</reference>
<protein>
    <submittedName>
        <fullName evidence="1">Uncharacterized protein</fullName>
    </submittedName>
</protein>
<dbReference type="EMBL" id="GBRH01232475">
    <property type="protein sequence ID" value="JAD65420.1"/>
    <property type="molecule type" value="Transcribed_RNA"/>
</dbReference>
<sequence>MFADTFGFFSTSLLFKIIWI</sequence>
<dbReference type="AlphaFoldDB" id="A0A0A9BW70"/>
<accession>A0A0A9BW70</accession>
<organism evidence="1">
    <name type="scientific">Arundo donax</name>
    <name type="common">Giant reed</name>
    <name type="synonym">Donax arundinaceus</name>
    <dbReference type="NCBI Taxonomy" id="35708"/>
    <lineage>
        <taxon>Eukaryota</taxon>
        <taxon>Viridiplantae</taxon>
        <taxon>Streptophyta</taxon>
        <taxon>Embryophyta</taxon>
        <taxon>Tracheophyta</taxon>
        <taxon>Spermatophyta</taxon>
        <taxon>Magnoliopsida</taxon>
        <taxon>Liliopsida</taxon>
        <taxon>Poales</taxon>
        <taxon>Poaceae</taxon>
        <taxon>PACMAD clade</taxon>
        <taxon>Arundinoideae</taxon>
        <taxon>Arundineae</taxon>
        <taxon>Arundo</taxon>
    </lineage>
</organism>
<reference evidence="1" key="2">
    <citation type="journal article" date="2015" name="Data Brief">
        <title>Shoot transcriptome of the giant reed, Arundo donax.</title>
        <authorList>
            <person name="Barrero R.A."/>
            <person name="Guerrero F.D."/>
            <person name="Moolhuijzen P."/>
            <person name="Goolsby J.A."/>
            <person name="Tidwell J."/>
            <person name="Bellgard S.E."/>
            <person name="Bellgard M.I."/>
        </authorList>
    </citation>
    <scope>NUCLEOTIDE SEQUENCE</scope>
    <source>
        <tissue evidence="1">Shoot tissue taken approximately 20 cm above the soil surface</tissue>
    </source>
</reference>
<name>A0A0A9BW70_ARUDO</name>